<protein>
    <submittedName>
        <fullName evidence="3">Uncharacterized protein LOC107471013</fullName>
    </submittedName>
</protein>
<dbReference type="KEGG" id="adu:107471013"/>
<feature type="region of interest" description="Disordered" evidence="1">
    <location>
        <begin position="199"/>
        <end position="221"/>
    </location>
</feature>
<dbReference type="RefSeq" id="XP_052111663.1">
    <property type="nucleotide sequence ID" value="XM_052255703.1"/>
</dbReference>
<dbReference type="AlphaFoldDB" id="A0A9C6WRG3"/>
<evidence type="ECO:0000256" key="1">
    <source>
        <dbReference type="SAM" id="MobiDB-lite"/>
    </source>
</evidence>
<evidence type="ECO:0000313" key="2">
    <source>
        <dbReference type="Proteomes" id="UP000515211"/>
    </source>
</evidence>
<sequence length="276" mass="30226">MLRPSSASATSQAVDPEEGIDLKLQVQELTQSLHQQAHELIDHREILEHPSTTAIHPHLVTPHQHRKKKKGKERNGESLREERENQSCGRREKQSKTAPVSWVSPPPLTLLWTAKPPPLPLTKRREGDAVEQTVRERELPSTRRHHRVRGGEEEREREEEAVAIAVCAPSSLPFVNQTPSPSEALAAAENPITVRSIASPLGGFEGGEEADSITPAAGGGTSCATAPLSPGNAAAAVEIHCRSVSEFFLCYGLISRCCMSRLGLPPLLRGWNELWL</sequence>
<proteinExistence type="predicted"/>
<feature type="region of interest" description="Disordered" evidence="1">
    <location>
        <begin position="52"/>
        <end position="156"/>
    </location>
</feature>
<feature type="compositionally biased region" description="Basic and acidic residues" evidence="1">
    <location>
        <begin position="73"/>
        <end position="95"/>
    </location>
</feature>
<dbReference type="GeneID" id="107471013"/>
<keyword evidence="2" id="KW-1185">Reference proteome</keyword>
<accession>A0A9C6WRG3</accession>
<organism evidence="2 3">
    <name type="scientific">Arachis duranensis</name>
    <name type="common">Wild peanut</name>
    <dbReference type="NCBI Taxonomy" id="130453"/>
    <lineage>
        <taxon>Eukaryota</taxon>
        <taxon>Viridiplantae</taxon>
        <taxon>Streptophyta</taxon>
        <taxon>Embryophyta</taxon>
        <taxon>Tracheophyta</taxon>
        <taxon>Spermatophyta</taxon>
        <taxon>Magnoliopsida</taxon>
        <taxon>eudicotyledons</taxon>
        <taxon>Gunneridae</taxon>
        <taxon>Pentapetalae</taxon>
        <taxon>rosids</taxon>
        <taxon>fabids</taxon>
        <taxon>Fabales</taxon>
        <taxon>Fabaceae</taxon>
        <taxon>Papilionoideae</taxon>
        <taxon>50 kb inversion clade</taxon>
        <taxon>dalbergioids sensu lato</taxon>
        <taxon>Dalbergieae</taxon>
        <taxon>Pterocarpus clade</taxon>
        <taxon>Arachis</taxon>
    </lineage>
</organism>
<name>A0A9C6WRG3_ARADU</name>
<evidence type="ECO:0000313" key="3">
    <source>
        <dbReference type="RefSeq" id="XP_052111663.1"/>
    </source>
</evidence>
<gene>
    <name evidence="3" type="primary">LOC107471013</name>
</gene>
<feature type="compositionally biased region" description="Basic and acidic residues" evidence="1">
    <location>
        <begin position="123"/>
        <end position="141"/>
    </location>
</feature>
<reference evidence="3" key="2">
    <citation type="submission" date="2025-08" db="UniProtKB">
        <authorList>
            <consortium name="RefSeq"/>
        </authorList>
    </citation>
    <scope>IDENTIFICATION</scope>
    <source>
        <tissue evidence="3">Whole plant</tissue>
    </source>
</reference>
<feature type="compositionally biased region" description="Basic residues" evidence="1">
    <location>
        <begin position="63"/>
        <end position="72"/>
    </location>
</feature>
<reference evidence="2" key="1">
    <citation type="journal article" date="2016" name="Nat. Genet.">
        <title>The genome sequences of Arachis duranensis and Arachis ipaensis, the diploid ancestors of cultivated peanut.</title>
        <authorList>
            <person name="Bertioli D.J."/>
            <person name="Cannon S.B."/>
            <person name="Froenicke L."/>
            <person name="Huang G."/>
            <person name="Farmer A.D."/>
            <person name="Cannon E.K."/>
            <person name="Liu X."/>
            <person name="Gao D."/>
            <person name="Clevenger J."/>
            <person name="Dash S."/>
            <person name="Ren L."/>
            <person name="Moretzsohn M.C."/>
            <person name="Shirasawa K."/>
            <person name="Huang W."/>
            <person name="Vidigal B."/>
            <person name="Abernathy B."/>
            <person name="Chu Y."/>
            <person name="Niederhuth C.E."/>
            <person name="Umale P."/>
            <person name="Araujo A.C."/>
            <person name="Kozik A."/>
            <person name="Kim K.D."/>
            <person name="Burow M.D."/>
            <person name="Varshney R.K."/>
            <person name="Wang X."/>
            <person name="Zhang X."/>
            <person name="Barkley N."/>
            <person name="Guimaraes P.M."/>
            <person name="Isobe S."/>
            <person name="Guo B."/>
            <person name="Liao B."/>
            <person name="Stalker H.T."/>
            <person name="Schmitz R.J."/>
            <person name="Scheffler B.E."/>
            <person name="Leal-Bertioli S.C."/>
            <person name="Xun X."/>
            <person name="Jackson S.A."/>
            <person name="Michelmore R."/>
            <person name="Ozias-Akins P."/>
        </authorList>
    </citation>
    <scope>NUCLEOTIDE SEQUENCE [LARGE SCALE GENOMIC DNA]</scope>
    <source>
        <strain evidence="2">cv. V14167</strain>
    </source>
</reference>
<dbReference type="Proteomes" id="UP000515211">
    <property type="component" value="Chromosome 10"/>
</dbReference>